<feature type="domain" description="BRCT" evidence="12">
    <location>
        <begin position="248"/>
        <end position="322"/>
    </location>
</feature>
<dbReference type="GO" id="GO:0004842">
    <property type="term" value="F:ubiquitin-protein transferase activity"/>
    <property type="evidence" value="ECO:0007669"/>
    <property type="project" value="TreeGrafter"/>
</dbReference>
<dbReference type="InterPro" id="IPR013083">
    <property type="entry name" value="Znf_RING/FYVE/PHD"/>
</dbReference>
<dbReference type="PANTHER" id="PTHR13763">
    <property type="entry name" value="BREAST CANCER TYPE 1 SUSCEPTIBILITY PROTEIN BRCA1"/>
    <property type="match status" value="1"/>
</dbReference>
<keyword evidence="5 9" id="KW-0863">Zinc-finger</keyword>
<reference evidence="13 14" key="1">
    <citation type="submission" date="2017-12" db="EMBL/GenBank/DDBJ databases">
        <title>Sequencing, de novo assembly and annotation of complete genome of a new Thraustochytrid species, strain FCC1311.</title>
        <authorList>
            <person name="Sedici K."/>
            <person name="Godart F."/>
            <person name="Aiese Cigliano R."/>
            <person name="Sanseverino W."/>
            <person name="Barakat M."/>
            <person name="Ortet P."/>
            <person name="Marechal E."/>
            <person name="Cagnac O."/>
            <person name="Amato A."/>
        </authorList>
    </citation>
    <scope>NUCLEOTIDE SEQUENCE [LARGE SCALE GENOMIC DNA]</scope>
</reference>
<keyword evidence="6" id="KW-0862">Zinc</keyword>
<dbReference type="PANTHER" id="PTHR13763:SF0">
    <property type="entry name" value="BREAST CANCER TYPE 1 SUSCEPTIBILITY PROTEIN"/>
    <property type="match status" value="1"/>
</dbReference>
<evidence type="ECO:0000256" key="9">
    <source>
        <dbReference type="PROSITE-ProRule" id="PRU00175"/>
    </source>
</evidence>
<evidence type="ECO:0000313" key="14">
    <source>
        <dbReference type="Proteomes" id="UP000241890"/>
    </source>
</evidence>
<name>A0A2R5GIK3_9STRA</name>
<keyword evidence="4" id="KW-0227">DNA damage</keyword>
<keyword evidence="3" id="KW-0677">Repeat</keyword>
<sequence length="507" mass="57286">MTANFRMAAMQLENLRAMEKLLECGLCNKLLDNPYSTDCEHHFCKTCIDDALFDQSKCPTCGLPVRPRDLARNPTFCNIVGSVSKLRAALTRLETRREERARKSASASHDIDATQSPVKRSRNEVENPATETANEPNDENDPMQIDQDSRPTPARETLKPTAAEEALAAAQQRFKERQAHAQNEADARKSPKEKERAVSSGAQDGENHSSQAQATQDPAPEPSKMTTKPHILVTGLEGEDLDRCIVWVERLGGEYLRKFEYKSHVTHVIAKPRGQNKAGETEVKNSPKFIFGQVVGSELVTPAWIEACNASGDWVDEEPYRIKPTSSVLTGKLSAGEIPDKTMLGQFDYIFTADDVHRPLLARWLSKYSSVTQRDMCYLHPKLTQQAETLHDLVPQAQTRDLLDDFPDKSRMTVVIVERCPRQNDATHDRKACSYCLNVHRLRSHFERSVLLEPRQILNCIIRNRPLRPNKPPQSQHAQRQAKLRQGKIFKWPEPELISSLKSEAPK</sequence>
<comment type="caution">
    <text evidence="13">The sequence shown here is derived from an EMBL/GenBank/DDBJ whole genome shotgun (WGS) entry which is preliminary data.</text>
</comment>
<dbReference type="PROSITE" id="PS50089">
    <property type="entry name" value="ZF_RING_2"/>
    <property type="match status" value="1"/>
</dbReference>
<dbReference type="OrthoDB" id="10266039at2759"/>
<evidence type="ECO:0000256" key="5">
    <source>
        <dbReference type="ARBA" id="ARBA00022771"/>
    </source>
</evidence>
<dbReference type="SMART" id="SM00184">
    <property type="entry name" value="RING"/>
    <property type="match status" value="1"/>
</dbReference>
<feature type="compositionally biased region" description="Basic and acidic residues" evidence="10">
    <location>
        <begin position="173"/>
        <end position="197"/>
    </location>
</feature>
<evidence type="ECO:0000256" key="7">
    <source>
        <dbReference type="ARBA" id="ARBA00023204"/>
    </source>
</evidence>
<dbReference type="AlphaFoldDB" id="A0A2R5GIK3"/>
<evidence type="ECO:0000259" key="11">
    <source>
        <dbReference type="PROSITE" id="PS50089"/>
    </source>
</evidence>
<dbReference type="SUPFAM" id="SSF57850">
    <property type="entry name" value="RING/U-box"/>
    <property type="match status" value="1"/>
</dbReference>
<dbReference type="GO" id="GO:0000724">
    <property type="term" value="P:double-strand break repair via homologous recombination"/>
    <property type="evidence" value="ECO:0007669"/>
    <property type="project" value="TreeGrafter"/>
</dbReference>
<evidence type="ECO:0000256" key="2">
    <source>
        <dbReference type="ARBA" id="ARBA00022723"/>
    </source>
</evidence>
<proteinExistence type="predicted"/>
<comment type="subcellular location">
    <subcellularLocation>
        <location evidence="1">Nucleus</location>
    </subcellularLocation>
</comment>
<gene>
    <name evidence="13" type="ORF">FCC1311_057792</name>
</gene>
<dbReference type="InterPro" id="IPR031099">
    <property type="entry name" value="BRCA1-associated"/>
</dbReference>
<evidence type="ECO:0000256" key="4">
    <source>
        <dbReference type="ARBA" id="ARBA00022763"/>
    </source>
</evidence>
<feature type="region of interest" description="Disordered" evidence="10">
    <location>
        <begin position="465"/>
        <end position="489"/>
    </location>
</feature>
<dbReference type="PROSITE" id="PS50172">
    <property type="entry name" value="BRCT"/>
    <property type="match status" value="1"/>
</dbReference>
<dbReference type="Gene3D" id="3.30.40.10">
    <property type="entry name" value="Zinc/RING finger domain, C3HC4 (zinc finger)"/>
    <property type="match status" value="1"/>
</dbReference>
<feature type="region of interest" description="Disordered" evidence="10">
    <location>
        <begin position="171"/>
        <end position="226"/>
    </location>
</feature>
<dbReference type="GO" id="GO:0045944">
    <property type="term" value="P:positive regulation of transcription by RNA polymerase II"/>
    <property type="evidence" value="ECO:0007669"/>
    <property type="project" value="TreeGrafter"/>
</dbReference>
<evidence type="ECO:0000256" key="1">
    <source>
        <dbReference type="ARBA" id="ARBA00004123"/>
    </source>
</evidence>
<keyword evidence="7" id="KW-0234">DNA repair</keyword>
<dbReference type="Pfam" id="PF13923">
    <property type="entry name" value="zf-C3HC4_2"/>
    <property type="match status" value="1"/>
</dbReference>
<evidence type="ECO:0000256" key="8">
    <source>
        <dbReference type="ARBA" id="ARBA00023242"/>
    </source>
</evidence>
<dbReference type="EMBL" id="BEYU01000060">
    <property type="protein sequence ID" value="GBG29558.1"/>
    <property type="molecule type" value="Genomic_DNA"/>
</dbReference>
<feature type="domain" description="RING-type" evidence="11">
    <location>
        <begin position="24"/>
        <end position="61"/>
    </location>
</feature>
<dbReference type="InParanoid" id="A0A2R5GIK3"/>
<accession>A0A2R5GIK3</accession>
<keyword evidence="14" id="KW-1185">Reference proteome</keyword>
<keyword evidence="8" id="KW-0539">Nucleus</keyword>
<dbReference type="InterPro" id="IPR017907">
    <property type="entry name" value="Znf_RING_CS"/>
</dbReference>
<protein>
    <submittedName>
        <fullName evidence="13">E3 ubiquitin-protein ligase BRE1-like 1</fullName>
    </submittedName>
</protein>
<organism evidence="13 14">
    <name type="scientific">Hondaea fermentalgiana</name>
    <dbReference type="NCBI Taxonomy" id="2315210"/>
    <lineage>
        <taxon>Eukaryota</taxon>
        <taxon>Sar</taxon>
        <taxon>Stramenopiles</taxon>
        <taxon>Bigyra</taxon>
        <taxon>Labyrinthulomycetes</taxon>
        <taxon>Thraustochytrida</taxon>
        <taxon>Thraustochytriidae</taxon>
        <taxon>Hondaea</taxon>
    </lineage>
</organism>
<evidence type="ECO:0000313" key="13">
    <source>
        <dbReference type="EMBL" id="GBG29558.1"/>
    </source>
</evidence>
<keyword evidence="2" id="KW-0479">Metal-binding</keyword>
<dbReference type="GO" id="GO:0005634">
    <property type="term" value="C:nucleus"/>
    <property type="evidence" value="ECO:0007669"/>
    <property type="project" value="UniProtKB-SubCell"/>
</dbReference>
<feature type="region of interest" description="Disordered" evidence="10">
    <location>
        <begin position="97"/>
        <end position="158"/>
    </location>
</feature>
<dbReference type="SUPFAM" id="SSF52113">
    <property type="entry name" value="BRCT domain"/>
    <property type="match status" value="1"/>
</dbReference>
<evidence type="ECO:0000256" key="6">
    <source>
        <dbReference type="ARBA" id="ARBA00022833"/>
    </source>
</evidence>
<dbReference type="GO" id="GO:0008270">
    <property type="term" value="F:zinc ion binding"/>
    <property type="evidence" value="ECO:0007669"/>
    <property type="project" value="UniProtKB-KW"/>
</dbReference>
<dbReference type="Proteomes" id="UP000241890">
    <property type="component" value="Unassembled WGS sequence"/>
</dbReference>
<dbReference type="Gene3D" id="3.40.50.10190">
    <property type="entry name" value="BRCT domain"/>
    <property type="match status" value="1"/>
</dbReference>
<evidence type="ECO:0000256" key="10">
    <source>
        <dbReference type="SAM" id="MobiDB-lite"/>
    </source>
</evidence>
<dbReference type="InterPro" id="IPR036420">
    <property type="entry name" value="BRCT_dom_sf"/>
</dbReference>
<dbReference type="InterPro" id="IPR001357">
    <property type="entry name" value="BRCT_dom"/>
</dbReference>
<evidence type="ECO:0000259" key="12">
    <source>
        <dbReference type="PROSITE" id="PS50172"/>
    </source>
</evidence>
<evidence type="ECO:0000256" key="3">
    <source>
        <dbReference type="ARBA" id="ARBA00022737"/>
    </source>
</evidence>
<dbReference type="PROSITE" id="PS00518">
    <property type="entry name" value="ZF_RING_1"/>
    <property type="match status" value="1"/>
</dbReference>
<dbReference type="InterPro" id="IPR001841">
    <property type="entry name" value="Znf_RING"/>
</dbReference>